<dbReference type="EMBL" id="JAOANI010000019">
    <property type="protein sequence ID" value="MCT7359513.1"/>
    <property type="molecule type" value="Genomic_DNA"/>
</dbReference>
<feature type="transmembrane region" description="Helical" evidence="1">
    <location>
        <begin position="26"/>
        <end position="48"/>
    </location>
</feature>
<name>A0A9X2WFX0_9GAMM</name>
<gene>
    <name evidence="2" type="ORF">NYR02_10805</name>
</gene>
<dbReference type="Proteomes" id="UP001147830">
    <property type="component" value="Unassembled WGS sequence"/>
</dbReference>
<keyword evidence="1" id="KW-0812">Transmembrane</keyword>
<dbReference type="RefSeq" id="WP_260976381.1">
    <property type="nucleotide sequence ID" value="NZ_JAOANI010000019.1"/>
</dbReference>
<keyword evidence="3" id="KW-1185">Reference proteome</keyword>
<dbReference type="InterPro" id="IPR032307">
    <property type="entry name" value="PepSY_TM-like_2"/>
</dbReference>
<dbReference type="Pfam" id="PF16357">
    <property type="entry name" value="PepSY_TM_like_2"/>
    <property type="match status" value="1"/>
</dbReference>
<reference evidence="2" key="2">
    <citation type="submission" date="2022-08" db="EMBL/GenBank/DDBJ databases">
        <authorList>
            <person name="Dong C."/>
        </authorList>
    </citation>
    <scope>NUCLEOTIDE SEQUENCE</scope>
    <source>
        <strain evidence="2">59MF3M-4</strain>
    </source>
</reference>
<organism evidence="2 3">
    <name type="scientific">Thalassolituus pacificus</name>
    <dbReference type="NCBI Taxonomy" id="2975440"/>
    <lineage>
        <taxon>Bacteria</taxon>
        <taxon>Pseudomonadati</taxon>
        <taxon>Pseudomonadota</taxon>
        <taxon>Gammaproteobacteria</taxon>
        <taxon>Oceanospirillales</taxon>
        <taxon>Oceanospirillaceae</taxon>
        <taxon>Thalassolituus</taxon>
    </lineage>
</organism>
<protein>
    <submittedName>
        <fullName evidence="2">PepSY-associated TM helix domain-containing protein</fullName>
    </submittedName>
</protein>
<feature type="transmembrane region" description="Helical" evidence="1">
    <location>
        <begin position="157"/>
        <end position="180"/>
    </location>
</feature>
<dbReference type="PANTHER" id="PTHR40115:SF1">
    <property type="entry name" value="INNER MEMBRANE PROTEIN WITH PEPSY TM HELIX"/>
    <property type="match status" value="1"/>
</dbReference>
<evidence type="ECO:0000313" key="2">
    <source>
        <dbReference type="EMBL" id="MCT7359513.1"/>
    </source>
</evidence>
<keyword evidence="1" id="KW-0472">Membrane</keyword>
<evidence type="ECO:0000256" key="1">
    <source>
        <dbReference type="SAM" id="Phobius"/>
    </source>
</evidence>
<feature type="transmembrane region" description="Helical" evidence="1">
    <location>
        <begin position="192"/>
        <end position="210"/>
    </location>
</feature>
<dbReference type="PANTHER" id="PTHR40115">
    <property type="entry name" value="INNER MEMBRANE PROTEIN WITH PEPSY TM HELIX"/>
    <property type="match status" value="1"/>
</dbReference>
<keyword evidence="1" id="KW-1133">Transmembrane helix</keyword>
<dbReference type="AlphaFoldDB" id="A0A9X2WFX0"/>
<sequence>MTRYFSARLSAFGTVLGTAFGSLRQWHWISSALCLVGMILFAVTGITLNHAADIKAEPVTVTLETELSATLLKTLSGRSDGPLPLALRQWLRQEHNISVPSTAAEWQGDEVYLGMPRPGGDAWLSIETDSGVLLYERTERGWISYLNDLHKGRNTGLLWSWFIDIFSLLCLIFSLSGLWLLMRYARQRPSTWPVVALGVVIPLLIIILSVH</sequence>
<accession>A0A9X2WFX0</accession>
<reference evidence="2" key="1">
    <citation type="journal article" date="2022" name="Front. Microbiol.">
        <title>Genome-based taxonomic rearrangement of Oceanobacter-related bacteria including the description of Thalassolituus hydrocarbonoclasticus sp. nov. and Thalassolituus pacificus sp. nov. and emended description of the genus Thalassolituus.</title>
        <authorList>
            <person name="Dong C."/>
            <person name="Wei L."/>
            <person name="Wang J."/>
            <person name="Lai Q."/>
            <person name="Huang Z."/>
            <person name="Shao Z."/>
        </authorList>
    </citation>
    <scope>NUCLEOTIDE SEQUENCE</scope>
    <source>
        <strain evidence="2">59MF3M-4</strain>
    </source>
</reference>
<proteinExistence type="predicted"/>
<evidence type="ECO:0000313" key="3">
    <source>
        <dbReference type="Proteomes" id="UP001147830"/>
    </source>
</evidence>
<comment type="caution">
    <text evidence="2">The sequence shown here is derived from an EMBL/GenBank/DDBJ whole genome shotgun (WGS) entry which is preliminary data.</text>
</comment>